<reference evidence="4 5" key="1">
    <citation type="journal article" date="2019" name="Emerg. Microbes Infect.">
        <title>Comprehensive subspecies identification of 175 nontuberculous mycobacteria species based on 7547 genomic profiles.</title>
        <authorList>
            <person name="Matsumoto Y."/>
            <person name="Kinjo T."/>
            <person name="Motooka D."/>
            <person name="Nabeya D."/>
            <person name="Jung N."/>
            <person name="Uechi K."/>
            <person name="Horii T."/>
            <person name="Iida T."/>
            <person name="Fujita J."/>
            <person name="Nakamura S."/>
        </authorList>
    </citation>
    <scope>NUCLEOTIDE SEQUENCE [LARGE SCALE GENOMIC DNA]</scope>
    <source>
        <strain evidence="4 5">JCM 14738</strain>
    </source>
</reference>
<dbReference type="Pfam" id="PF00934">
    <property type="entry name" value="PE"/>
    <property type="match status" value="1"/>
</dbReference>
<dbReference type="Proteomes" id="UP000467385">
    <property type="component" value="Chromosome"/>
</dbReference>
<dbReference type="SUPFAM" id="SSF140459">
    <property type="entry name" value="PE/PPE dimer-like"/>
    <property type="match status" value="1"/>
</dbReference>
<protein>
    <recommendedName>
        <fullName evidence="6">PE domain-containing protein</fullName>
    </recommendedName>
</protein>
<evidence type="ECO:0000256" key="1">
    <source>
        <dbReference type="SAM" id="MobiDB-lite"/>
    </source>
</evidence>
<evidence type="ECO:0000259" key="2">
    <source>
        <dbReference type="Pfam" id="PF00934"/>
    </source>
</evidence>
<dbReference type="Gene3D" id="2.40.70.10">
    <property type="entry name" value="Acid Proteases"/>
    <property type="match status" value="1"/>
</dbReference>
<proteinExistence type="predicted"/>
<organism evidence="4 5">
    <name type="scientific">Mycobacterium conspicuum</name>
    <dbReference type="NCBI Taxonomy" id="44010"/>
    <lineage>
        <taxon>Bacteria</taxon>
        <taxon>Bacillati</taxon>
        <taxon>Actinomycetota</taxon>
        <taxon>Actinomycetes</taxon>
        <taxon>Mycobacteriales</taxon>
        <taxon>Mycobacteriaceae</taxon>
        <taxon>Mycobacterium</taxon>
    </lineage>
</organism>
<dbReference type="InterPro" id="IPR021109">
    <property type="entry name" value="Peptidase_aspartic_dom_sf"/>
</dbReference>
<evidence type="ECO:0000313" key="5">
    <source>
        <dbReference type="Proteomes" id="UP000467385"/>
    </source>
</evidence>
<dbReference type="Pfam" id="PF20729">
    <property type="entry name" value="PE-PGRS_C"/>
    <property type="match status" value="1"/>
</dbReference>
<dbReference type="OrthoDB" id="5190013at2"/>
<dbReference type="EMBL" id="AP022613">
    <property type="protein sequence ID" value="BBZ40372.1"/>
    <property type="molecule type" value="Genomic_DNA"/>
</dbReference>
<feature type="compositionally biased region" description="Gly residues" evidence="1">
    <location>
        <begin position="119"/>
        <end position="134"/>
    </location>
</feature>
<dbReference type="InterPro" id="IPR000084">
    <property type="entry name" value="PE-PGRS_N"/>
</dbReference>
<evidence type="ECO:0000313" key="4">
    <source>
        <dbReference type="EMBL" id="BBZ40372.1"/>
    </source>
</evidence>
<feature type="domain" description="PE cleavage protein A C-terminal" evidence="3">
    <location>
        <begin position="225"/>
        <end position="487"/>
    </location>
</feature>
<evidence type="ECO:0008006" key="6">
    <source>
        <dbReference type="Google" id="ProtNLM"/>
    </source>
</evidence>
<sequence>MSYLIAAPEMLAATATEVAGIGSSLNAAEAATSTPITAVLAPAHDDVSAAIASFFSDYARQFQVLSARAATFHAQFARALNTAEAAYATAEAANTSPLQWFSPWKTLTGRPLVGDGADGKAGTGQAGGNAGWIFGRGGDGGSGADGQAGGNGGHAGLIAGNGGNGGAGGTGGAGGGGGGAGLIGSGGDGGAGGLNAAGGAGGRAGRLFGDFGTGGLSGTPLGTGAVSMQTYQNTLPVVDVSVNGGPSVPVVVDTGSEGLVIPIRQIGLYHLGLPTGFGSGHYSGGLGYYYLTFDTTVNFGNGIVASTPVDVVFFGFPEAFRLFAGADGAAGIMGIGVNAIGPGPTSPVTGLPGDLSQGVLINEQQGYLQFGPNPLPAVASTPGAPISDLYVQVNGGQLHSVAGTFIDSGGVLGTLPSGLIGGAIHVPPGTTITVYNSDHQELYSYTTTRANTPSVTFDTPYSMNTGFEPFWQGPVYIDYSPGGIGTTVFDYSPT</sequence>
<dbReference type="InterPro" id="IPR048054">
    <property type="entry name" value="PecA_C"/>
</dbReference>
<dbReference type="Gene3D" id="1.10.287.850">
    <property type="entry name" value="HP0062-like domain"/>
    <property type="match status" value="1"/>
</dbReference>
<dbReference type="Pfam" id="PF21526">
    <property type="entry name" value="PGRS"/>
    <property type="match status" value="1"/>
</dbReference>
<feature type="domain" description="PE" evidence="2">
    <location>
        <begin position="4"/>
        <end position="94"/>
    </location>
</feature>
<evidence type="ECO:0000259" key="3">
    <source>
        <dbReference type="Pfam" id="PF20729"/>
    </source>
</evidence>
<dbReference type="InterPro" id="IPR038332">
    <property type="entry name" value="PPE_sf"/>
</dbReference>
<feature type="region of interest" description="Disordered" evidence="1">
    <location>
        <begin position="115"/>
        <end position="134"/>
    </location>
</feature>
<dbReference type="NCBIfam" id="NF038019">
    <property type="entry name" value="PE_process_PecA"/>
    <property type="match status" value="1"/>
</dbReference>
<dbReference type="AlphaFoldDB" id="A0A7I7YGZ1"/>
<accession>A0A7I7YGZ1</accession>
<dbReference type="InterPro" id="IPR048996">
    <property type="entry name" value="PGRS_rpt"/>
</dbReference>
<dbReference type="RefSeq" id="WP_085231289.1">
    <property type="nucleotide sequence ID" value="NZ_AP022613.1"/>
</dbReference>
<gene>
    <name evidence="4" type="ORF">MCNS_34350</name>
</gene>
<dbReference type="GO" id="GO:0004190">
    <property type="term" value="F:aspartic-type endopeptidase activity"/>
    <property type="evidence" value="ECO:0007669"/>
    <property type="project" value="InterPro"/>
</dbReference>
<keyword evidence="5" id="KW-1185">Reference proteome</keyword>
<name>A0A7I7YGZ1_9MYCO</name>